<name>A0A1K1MSA2_9FLAO</name>
<dbReference type="RefSeq" id="WP_072316056.1">
    <property type="nucleotide sequence ID" value="NZ_FPJE01000003.1"/>
</dbReference>
<organism evidence="3 4">
    <name type="scientific">Sinomicrobium oceani</name>
    <dbReference type="NCBI Taxonomy" id="1150368"/>
    <lineage>
        <taxon>Bacteria</taxon>
        <taxon>Pseudomonadati</taxon>
        <taxon>Bacteroidota</taxon>
        <taxon>Flavobacteriia</taxon>
        <taxon>Flavobacteriales</taxon>
        <taxon>Flavobacteriaceae</taxon>
        <taxon>Sinomicrobium</taxon>
    </lineage>
</organism>
<dbReference type="InterPro" id="IPR003709">
    <property type="entry name" value="VanY-like_core_dom"/>
</dbReference>
<keyword evidence="3" id="KW-0645">Protease</keyword>
<dbReference type="GO" id="GO:0004180">
    <property type="term" value="F:carboxypeptidase activity"/>
    <property type="evidence" value="ECO:0007669"/>
    <property type="project" value="UniProtKB-KW"/>
</dbReference>
<dbReference type="GO" id="GO:0006508">
    <property type="term" value="P:proteolysis"/>
    <property type="evidence" value="ECO:0007669"/>
    <property type="project" value="InterPro"/>
</dbReference>
<keyword evidence="1" id="KW-0732">Signal</keyword>
<sequence>MKRRIFIKSGIITTTALGLIPSSVFAVPEYSYEELIGKGNPKLFGDAINLRKEAYEAFIAMKKAAAAENLNIKIVSSYRDFFRQKSIWERKYKQYTGNGMTQEQAISKIIEYSTIPGTSRHHWGTDIDIIDSNAKYPGNDVLDPVKFEGKGPFRPLKVWLDKNAVTYGFYLVYTDRPGRKGFKYEPWHYSYRPLSLPMLEAYKALDVKHIITTEKVAGAAHFSDSFVQRYRRENILDINPDLLP</sequence>
<reference evidence="3 4" key="1">
    <citation type="submission" date="2016-11" db="EMBL/GenBank/DDBJ databases">
        <authorList>
            <person name="Jaros S."/>
            <person name="Januszkiewicz K."/>
            <person name="Wedrychowicz H."/>
        </authorList>
    </citation>
    <scope>NUCLEOTIDE SEQUENCE [LARGE SCALE GENOMIC DNA]</scope>
    <source>
        <strain evidence="3 4">CGMCC 1.12145</strain>
    </source>
</reference>
<dbReference type="InterPro" id="IPR052179">
    <property type="entry name" value="DD-CPase-like"/>
</dbReference>
<dbReference type="CDD" id="cd14847">
    <property type="entry name" value="DD-carboxypeptidase_like"/>
    <property type="match status" value="1"/>
</dbReference>
<dbReference type="AlphaFoldDB" id="A0A1K1MSA2"/>
<dbReference type="EMBL" id="FPJE01000003">
    <property type="protein sequence ID" value="SFW25987.1"/>
    <property type="molecule type" value="Genomic_DNA"/>
</dbReference>
<dbReference type="PANTHER" id="PTHR34385">
    <property type="entry name" value="D-ALANYL-D-ALANINE CARBOXYPEPTIDASE"/>
    <property type="match status" value="1"/>
</dbReference>
<dbReference type="OrthoDB" id="9792074at2"/>
<dbReference type="STRING" id="1150368.SAMN02927921_00785"/>
<dbReference type="PANTHER" id="PTHR34385:SF1">
    <property type="entry name" value="PEPTIDOGLYCAN L-ALANYL-D-GLUTAMATE ENDOPEPTIDASE CWLK"/>
    <property type="match status" value="1"/>
</dbReference>
<evidence type="ECO:0000313" key="4">
    <source>
        <dbReference type="Proteomes" id="UP000182248"/>
    </source>
</evidence>
<keyword evidence="3" id="KW-0121">Carboxypeptidase</keyword>
<evidence type="ECO:0000313" key="3">
    <source>
        <dbReference type="EMBL" id="SFW25987.1"/>
    </source>
</evidence>
<protein>
    <submittedName>
        <fullName evidence="3">D-alanyl-D-alanine carboxypeptidase</fullName>
    </submittedName>
</protein>
<evidence type="ECO:0000259" key="2">
    <source>
        <dbReference type="Pfam" id="PF02557"/>
    </source>
</evidence>
<feature type="domain" description="D-alanyl-D-alanine carboxypeptidase-like core" evidence="2">
    <location>
        <begin position="48"/>
        <end position="193"/>
    </location>
</feature>
<keyword evidence="3" id="KW-0378">Hydrolase</keyword>
<feature type="chain" id="PRO_5013289748" evidence="1">
    <location>
        <begin position="27"/>
        <end position="244"/>
    </location>
</feature>
<evidence type="ECO:0000256" key="1">
    <source>
        <dbReference type="SAM" id="SignalP"/>
    </source>
</evidence>
<dbReference type="Gene3D" id="3.30.1380.10">
    <property type="match status" value="1"/>
</dbReference>
<gene>
    <name evidence="3" type="ORF">SAMN02927921_00785</name>
</gene>
<dbReference type="SUPFAM" id="SSF55166">
    <property type="entry name" value="Hedgehog/DD-peptidase"/>
    <property type="match status" value="1"/>
</dbReference>
<proteinExistence type="predicted"/>
<dbReference type="Pfam" id="PF02557">
    <property type="entry name" value="VanY"/>
    <property type="match status" value="1"/>
</dbReference>
<dbReference type="InterPro" id="IPR009045">
    <property type="entry name" value="Zn_M74/Hedgehog-like"/>
</dbReference>
<feature type="signal peptide" evidence="1">
    <location>
        <begin position="1"/>
        <end position="26"/>
    </location>
</feature>
<accession>A0A1K1MSA2</accession>
<keyword evidence="4" id="KW-1185">Reference proteome</keyword>
<dbReference type="Proteomes" id="UP000182248">
    <property type="component" value="Unassembled WGS sequence"/>
</dbReference>